<dbReference type="PANTHER" id="PTHR21240:SF28">
    <property type="entry name" value="ISO-OROTATE DECARBOXYLASE (EUROFUNG)"/>
    <property type="match status" value="1"/>
</dbReference>
<dbReference type="InterPro" id="IPR032466">
    <property type="entry name" value="Metal_Hydrolase"/>
</dbReference>
<sequence>MQEIIDFHAHIYPDKIARKATENVGHFYGIPMDNVGNVNTLLAVGRRAGVTGYVVHSVATTPEQVPSIHSFIASQCLEHEELTGFGAFHPDLTPAQAQQALDQIKELGLKGVKLHPDFQKFNIDDRKMYPFYEMIAGKLPVLFHTGDDRYDFSSPTRLARVLSDFPNLTAVAAHFGGYRRWDEAQAVLPKGKVYIDTCSSIAFIGVKRAQELIRHYGADHVLFGTDFPMWDAKDELAYLEEMDLSQEERDLIFSQNAKRLTSR</sequence>
<evidence type="ECO:0000256" key="1">
    <source>
        <dbReference type="ARBA" id="ARBA00023239"/>
    </source>
</evidence>
<dbReference type="Proteomes" id="UP001489509">
    <property type="component" value="Unassembled WGS sequence"/>
</dbReference>
<dbReference type="Gene3D" id="3.20.20.140">
    <property type="entry name" value="Metal-dependent hydrolases"/>
    <property type="match status" value="1"/>
</dbReference>
<dbReference type="CDD" id="cd01292">
    <property type="entry name" value="metallo-dependent_hydrolases"/>
    <property type="match status" value="1"/>
</dbReference>
<protein>
    <submittedName>
        <fullName evidence="3">Amidohydrolase family protein</fullName>
    </submittedName>
</protein>
<feature type="domain" description="Amidohydrolase-related" evidence="2">
    <location>
        <begin position="5"/>
        <end position="260"/>
    </location>
</feature>
<name>A0ABV1E2W3_9FIRM</name>
<evidence type="ECO:0000313" key="4">
    <source>
        <dbReference type="Proteomes" id="UP001489509"/>
    </source>
</evidence>
<evidence type="ECO:0000313" key="3">
    <source>
        <dbReference type="EMBL" id="MEQ2440383.1"/>
    </source>
</evidence>
<keyword evidence="1" id="KW-0456">Lyase</keyword>
<dbReference type="PANTHER" id="PTHR21240">
    <property type="entry name" value="2-AMINO-3-CARBOXYLMUCONATE-6-SEMIALDEHYDE DECARBOXYLASE"/>
    <property type="match status" value="1"/>
</dbReference>
<reference evidence="3 4" key="1">
    <citation type="submission" date="2024-03" db="EMBL/GenBank/DDBJ databases">
        <title>Human intestinal bacterial collection.</title>
        <authorList>
            <person name="Pauvert C."/>
            <person name="Hitch T.C.A."/>
            <person name="Clavel T."/>
        </authorList>
    </citation>
    <scope>NUCLEOTIDE SEQUENCE [LARGE SCALE GENOMIC DNA]</scope>
    <source>
        <strain evidence="3 4">CLA-JM-H44</strain>
    </source>
</reference>
<accession>A0ABV1E2W3</accession>
<dbReference type="SUPFAM" id="SSF51556">
    <property type="entry name" value="Metallo-dependent hydrolases"/>
    <property type="match status" value="1"/>
</dbReference>
<comment type="caution">
    <text evidence="3">The sequence shown here is derived from an EMBL/GenBank/DDBJ whole genome shotgun (WGS) entry which is preliminary data.</text>
</comment>
<organism evidence="3 4">
    <name type="scientific">Solibaculum intestinale</name>
    <dbReference type="NCBI Taxonomy" id="3133165"/>
    <lineage>
        <taxon>Bacteria</taxon>
        <taxon>Bacillati</taxon>
        <taxon>Bacillota</taxon>
        <taxon>Clostridia</taxon>
        <taxon>Eubacteriales</taxon>
        <taxon>Oscillospiraceae</taxon>
        <taxon>Solibaculum</taxon>
    </lineage>
</organism>
<gene>
    <name evidence="3" type="ORF">WMO26_06025</name>
</gene>
<dbReference type="RefSeq" id="WP_349218909.1">
    <property type="nucleotide sequence ID" value="NZ_JBBMFD010000007.1"/>
</dbReference>
<dbReference type="EMBL" id="JBBMFD010000007">
    <property type="protein sequence ID" value="MEQ2440383.1"/>
    <property type="molecule type" value="Genomic_DNA"/>
</dbReference>
<dbReference type="InterPro" id="IPR032465">
    <property type="entry name" value="ACMSD"/>
</dbReference>
<evidence type="ECO:0000259" key="2">
    <source>
        <dbReference type="Pfam" id="PF04909"/>
    </source>
</evidence>
<dbReference type="Pfam" id="PF04909">
    <property type="entry name" value="Amidohydro_2"/>
    <property type="match status" value="1"/>
</dbReference>
<dbReference type="InterPro" id="IPR006680">
    <property type="entry name" value="Amidohydro-rel"/>
</dbReference>
<proteinExistence type="predicted"/>
<keyword evidence="4" id="KW-1185">Reference proteome</keyword>